<sequence length="283" mass="30282">MSTKTHLSAWPIPAHALVILGALSATMAAQAVGLTDTGQTLCYNGSAMVACDAITTGDSAAYPAQDGRFGRDAAATAGQLSKTGGGEAGFDYTRVCNSGELAGVGSCPANPVLGSGNDDWGCTKDNITGLTWEVKIDDATHLRHRDWSYSWYSTDNTTNGGYAGTPDGGDNCLDTTRCDTEKFVTDVNTTGLCGNSDWRMPHINELQTLTHYGKTYNSALFDKGYFPNTNTNTQTVMFYWSAMSLAILDPSRWAWAWRGSSESLGRSSKSTAYFVRLVRGGQP</sequence>
<feature type="chain" id="PRO_5032344006" evidence="1">
    <location>
        <begin position="32"/>
        <end position="283"/>
    </location>
</feature>
<reference evidence="3" key="1">
    <citation type="journal article" date="2020" name="mSystems">
        <title>Genome- and Community-Level Interaction Insights into Carbon Utilization and Element Cycling Functions of Hydrothermarchaeota in Hydrothermal Sediment.</title>
        <authorList>
            <person name="Zhou Z."/>
            <person name="Liu Y."/>
            <person name="Xu W."/>
            <person name="Pan J."/>
            <person name="Luo Z.H."/>
            <person name="Li M."/>
        </authorList>
    </citation>
    <scope>NUCLEOTIDE SEQUENCE [LARGE SCALE GENOMIC DNA]</scope>
    <source>
        <strain evidence="3">HyVt-458</strain>
    </source>
</reference>
<feature type="signal peptide" evidence="1">
    <location>
        <begin position="1"/>
        <end position="31"/>
    </location>
</feature>
<gene>
    <name evidence="3" type="ORF">ENJ12_02780</name>
</gene>
<protein>
    <submittedName>
        <fullName evidence="3">DUF1566 domain-containing protein</fullName>
    </submittedName>
</protein>
<comment type="caution">
    <text evidence="3">The sequence shown here is derived from an EMBL/GenBank/DDBJ whole genome shotgun (WGS) entry which is preliminary data.</text>
</comment>
<keyword evidence="1" id="KW-0732">Signal</keyword>
<dbReference type="Proteomes" id="UP000886339">
    <property type="component" value="Unassembled WGS sequence"/>
</dbReference>
<evidence type="ECO:0000259" key="2">
    <source>
        <dbReference type="Pfam" id="PF07603"/>
    </source>
</evidence>
<dbReference type="EMBL" id="DRLF01000105">
    <property type="protein sequence ID" value="HEC05749.1"/>
    <property type="molecule type" value="Genomic_DNA"/>
</dbReference>
<organism evidence="3">
    <name type="scientific">Thiolapillus brandeum</name>
    <dbReference type="NCBI Taxonomy" id="1076588"/>
    <lineage>
        <taxon>Bacteria</taxon>
        <taxon>Pseudomonadati</taxon>
        <taxon>Pseudomonadota</taxon>
        <taxon>Gammaproteobacteria</taxon>
        <taxon>Chromatiales</taxon>
        <taxon>Sedimenticolaceae</taxon>
        <taxon>Thiolapillus</taxon>
    </lineage>
</organism>
<evidence type="ECO:0000313" key="3">
    <source>
        <dbReference type="EMBL" id="HEC05749.1"/>
    </source>
</evidence>
<accession>A0A831WCH9</accession>
<dbReference type="InterPro" id="IPR011460">
    <property type="entry name" value="Lcl_C"/>
</dbReference>
<dbReference type="Pfam" id="PF07603">
    <property type="entry name" value="Lcl_C"/>
    <property type="match status" value="1"/>
</dbReference>
<evidence type="ECO:0000256" key="1">
    <source>
        <dbReference type="SAM" id="SignalP"/>
    </source>
</evidence>
<feature type="domain" description="Lcl C-terminal" evidence="2">
    <location>
        <begin position="121"/>
        <end position="279"/>
    </location>
</feature>
<name>A0A831WCH9_9GAMM</name>
<proteinExistence type="predicted"/>
<dbReference type="AlphaFoldDB" id="A0A831WCH9"/>